<accession>A0A6C0KR69</accession>
<dbReference type="AlphaFoldDB" id="A0A6C0KR69"/>
<reference evidence="1" key="1">
    <citation type="journal article" date="2020" name="Nature">
        <title>Giant virus diversity and host interactions through global metagenomics.</title>
        <authorList>
            <person name="Schulz F."/>
            <person name="Roux S."/>
            <person name="Paez-Espino D."/>
            <person name="Jungbluth S."/>
            <person name="Walsh D.A."/>
            <person name="Denef V.J."/>
            <person name="McMahon K.D."/>
            <person name="Konstantinidis K.T."/>
            <person name="Eloe-Fadrosh E.A."/>
            <person name="Kyrpides N.C."/>
            <person name="Woyke T."/>
        </authorList>
    </citation>
    <scope>NUCLEOTIDE SEQUENCE</scope>
    <source>
        <strain evidence="1">GVMAG-S-3300013014-136</strain>
    </source>
</reference>
<evidence type="ECO:0000313" key="1">
    <source>
        <dbReference type="EMBL" id="QHU20109.1"/>
    </source>
</evidence>
<sequence length="129" mass="15215">MMLTSKNINEANHNFVQSLIQNKKNYIPYYSSGPSVLTDMDVFPYTRFYRNNSKVDYPIAFEREAGWKPVNNKCYNDPVVRPELDLYPNHCFQTAPSVTYPCYPETLRKYSDKDALQIQLLRKGINEYR</sequence>
<proteinExistence type="predicted"/>
<dbReference type="EMBL" id="MN740962">
    <property type="protein sequence ID" value="QHU20109.1"/>
    <property type="molecule type" value="Genomic_DNA"/>
</dbReference>
<protein>
    <submittedName>
        <fullName evidence="1">Uncharacterized protein</fullName>
    </submittedName>
</protein>
<name>A0A6C0KR69_9ZZZZ</name>
<organism evidence="1">
    <name type="scientific">viral metagenome</name>
    <dbReference type="NCBI Taxonomy" id="1070528"/>
    <lineage>
        <taxon>unclassified sequences</taxon>
        <taxon>metagenomes</taxon>
        <taxon>organismal metagenomes</taxon>
    </lineage>
</organism>